<keyword evidence="1" id="KW-0472">Membrane</keyword>
<feature type="transmembrane region" description="Helical" evidence="1">
    <location>
        <begin position="190"/>
        <end position="212"/>
    </location>
</feature>
<proteinExistence type="predicted"/>
<evidence type="ECO:0000313" key="3">
    <source>
        <dbReference type="Proteomes" id="UP000037755"/>
    </source>
</evidence>
<protein>
    <recommendedName>
        <fullName evidence="4">DUF2007 domain-containing protein</fullName>
    </recommendedName>
</protein>
<dbReference type="RefSeq" id="WP_054407593.1">
    <property type="nucleotide sequence ID" value="NZ_FOYA01000007.1"/>
</dbReference>
<keyword evidence="1" id="KW-0812">Transmembrane</keyword>
<dbReference type="PATRIC" id="fig|1202724.3.peg.1803"/>
<dbReference type="AlphaFoldDB" id="A0A0M8M950"/>
<reference evidence="2 3" key="1">
    <citation type="submission" date="2015-08" db="EMBL/GenBank/DDBJ databases">
        <title>Whole genome sequence of Flavobacterium akiainvivens IK-1T, from decaying Wikstroemia oahuensis, an endemic Hawaiian shrub.</title>
        <authorList>
            <person name="Wan X."/>
            <person name="Hou S."/>
            <person name="Saito J."/>
            <person name="Donachie S."/>
        </authorList>
    </citation>
    <scope>NUCLEOTIDE SEQUENCE [LARGE SCALE GENOMIC DNA]</scope>
    <source>
        <strain evidence="2 3">IK-1</strain>
    </source>
</reference>
<comment type="caution">
    <text evidence="2">The sequence shown here is derived from an EMBL/GenBank/DDBJ whole genome shotgun (WGS) entry which is preliminary data.</text>
</comment>
<keyword evidence="3" id="KW-1185">Reference proteome</keyword>
<dbReference type="STRING" id="1202724.AM493_08680"/>
<evidence type="ECO:0000313" key="2">
    <source>
        <dbReference type="EMBL" id="KOS06103.1"/>
    </source>
</evidence>
<dbReference type="Proteomes" id="UP000037755">
    <property type="component" value="Unassembled WGS sequence"/>
</dbReference>
<gene>
    <name evidence="2" type="ORF">AM493_08680</name>
</gene>
<name>A0A0M8M950_9FLAO</name>
<sequence>MQQFVSFKKYNNAVQARETQQLLEANGIVTRFADNGASLDGSFGRAFTDYEIQLNPADFKRAEALLEEQAGKWIAELPEDYYLFSFTDEELFEVIQKKDEWSEIDYVLAKRLLAERGKQIDDKEVERKEMERLYELEKPEEVGIAWIIIGYFTALLGGLFGIFTGYMVYYSKKTLPNGERVFTYNRSNRQHAKIILLLGIVVLIMTICSRIVRIM</sequence>
<evidence type="ECO:0008006" key="4">
    <source>
        <dbReference type="Google" id="ProtNLM"/>
    </source>
</evidence>
<organism evidence="2 3">
    <name type="scientific">Flavobacterium akiainvivens</name>
    <dbReference type="NCBI Taxonomy" id="1202724"/>
    <lineage>
        <taxon>Bacteria</taxon>
        <taxon>Pseudomonadati</taxon>
        <taxon>Bacteroidota</taxon>
        <taxon>Flavobacteriia</taxon>
        <taxon>Flavobacteriales</taxon>
        <taxon>Flavobacteriaceae</taxon>
        <taxon>Flavobacterium</taxon>
    </lineage>
</organism>
<dbReference type="OrthoDB" id="9814194at2"/>
<feature type="transmembrane region" description="Helical" evidence="1">
    <location>
        <begin position="142"/>
        <end position="170"/>
    </location>
</feature>
<dbReference type="EMBL" id="LIYD01000005">
    <property type="protein sequence ID" value="KOS06103.1"/>
    <property type="molecule type" value="Genomic_DNA"/>
</dbReference>
<evidence type="ECO:0000256" key="1">
    <source>
        <dbReference type="SAM" id="Phobius"/>
    </source>
</evidence>
<keyword evidence="1" id="KW-1133">Transmembrane helix</keyword>
<accession>A0A0M8M950</accession>